<protein>
    <submittedName>
        <fullName evidence="2">Uncharacterized protein</fullName>
    </submittedName>
</protein>
<dbReference type="AlphaFoldDB" id="A0A6G1EQR1"/>
<evidence type="ECO:0000256" key="1">
    <source>
        <dbReference type="SAM" id="MobiDB-lite"/>
    </source>
</evidence>
<evidence type="ECO:0000313" key="2">
    <source>
        <dbReference type="EMBL" id="KAF0926959.1"/>
    </source>
</evidence>
<feature type="compositionally biased region" description="Pro residues" evidence="1">
    <location>
        <begin position="1"/>
        <end position="10"/>
    </location>
</feature>
<name>A0A6G1EQR1_9ORYZ</name>
<proteinExistence type="predicted"/>
<feature type="region of interest" description="Disordered" evidence="1">
    <location>
        <begin position="1"/>
        <end position="24"/>
    </location>
</feature>
<dbReference type="EMBL" id="SPHZ02000003">
    <property type="protein sequence ID" value="KAF0926959.1"/>
    <property type="molecule type" value="Genomic_DNA"/>
</dbReference>
<comment type="caution">
    <text evidence="2">The sequence shown here is derived from an EMBL/GenBank/DDBJ whole genome shotgun (WGS) entry which is preliminary data.</text>
</comment>
<dbReference type="Proteomes" id="UP000479710">
    <property type="component" value="Unassembled WGS sequence"/>
</dbReference>
<organism evidence="2 3">
    <name type="scientific">Oryza meyeriana var. granulata</name>
    <dbReference type="NCBI Taxonomy" id="110450"/>
    <lineage>
        <taxon>Eukaryota</taxon>
        <taxon>Viridiplantae</taxon>
        <taxon>Streptophyta</taxon>
        <taxon>Embryophyta</taxon>
        <taxon>Tracheophyta</taxon>
        <taxon>Spermatophyta</taxon>
        <taxon>Magnoliopsida</taxon>
        <taxon>Liliopsida</taxon>
        <taxon>Poales</taxon>
        <taxon>Poaceae</taxon>
        <taxon>BOP clade</taxon>
        <taxon>Oryzoideae</taxon>
        <taxon>Oryzeae</taxon>
        <taxon>Oryzinae</taxon>
        <taxon>Oryza</taxon>
        <taxon>Oryza meyeriana</taxon>
    </lineage>
</organism>
<gene>
    <name evidence="2" type="ORF">E2562_028545</name>
</gene>
<sequence length="94" mass="10229">MRPSSRPPAPHVEESPASLQPAQQDALALPEELDDLLLNFWDATSEQQQQQQVAFNSSCILQEKTSSTATATTTNANSNSFCESVAQAFFTDIV</sequence>
<accession>A0A6G1EQR1</accession>
<evidence type="ECO:0000313" key="3">
    <source>
        <dbReference type="Proteomes" id="UP000479710"/>
    </source>
</evidence>
<reference evidence="2 3" key="1">
    <citation type="submission" date="2019-11" db="EMBL/GenBank/DDBJ databases">
        <title>Whole genome sequence of Oryza granulata.</title>
        <authorList>
            <person name="Li W."/>
        </authorList>
    </citation>
    <scope>NUCLEOTIDE SEQUENCE [LARGE SCALE GENOMIC DNA]</scope>
    <source>
        <strain evidence="3">cv. Menghai</strain>
        <tissue evidence="2">Leaf</tissue>
    </source>
</reference>
<keyword evidence="3" id="KW-1185">Reference proteome</keyword>